<dbReference type="Proteomes" id="UP000682403">
    <property type="component" value="Unassembled WGS sequence"/>
</dbReference>
<dbReference type="EMBL" id="JAGVRK010000001">
    <property type="protein sequence ID" value="MBS2969621.1"/>
    <property type="molecule type" value="Genomic_DNA"/>
</dbReference>
<evidence type="ECO:0000313" key="2">
    <source>
        <dbReference type="Proteomes" id="UP000682403"/>
    </source>
</evidence>
<organism evidence="1 2">
    <name type="scientific">Metabacillus flavus</name>
    <dbReference type="NCBI Taxonomy" id="2823519"/>
    <lineage>
        <taxon>Bacteria</taxon>
        <taxon>Bacillati</taxon>
        <taxon>Bacillota</taxon>
        <taxon>Bacilli</taxon>
        <taxon>Bacillales</taxon>
        <taxon>Bacillaceae</taxon>
        <taxon>Metabacillus</taxon>
    </lineage>
</organism>
<sequence>MMHPPLPFYTRFFGMNAKVMDEDDIPACEMQILHIERGTKNGEQQEQEEGTHISDIGIFFDRSNCFSYFGIARSSLF</sequence>
<name>A0ABS5LG91_9BACI</name>
<dbReference type="RefSeq" id="WP_211559129.1">
    <property type="nucleotide sequence ID" value="NZ_JAGVRK010000001.1"/>
</dbReference>
<protein>
    <submittedName>
        <fullName evidence="1">Uncharacterized protein</fullName>
    </submittedName>
</protein>
<accession>A0ABS5LG91</accession>
<comment type="caution">
    <text evidence="1">The sequence shown here is derived from an EMBL/GenBank/DDBJ whole genome shotgun (WGS) entry which is preliminary data.</text>
</comment>
<evidence type="ECO:0000313" key="1">
    <source>
        <dbReference type="EMBL" id="MBS2969621.1"/>
    </source>
</evidence>
<proteinExistence type="predicted"/>
<reference evidence="1 2" key="1">
    <citation type="submission" date="2021-04" db="EMBL/GenBank/DDBJ databases">
        <title>Metabacillus sp. strain KIGAM252 whole genome sequence.</title>
        <authorList>
            <person name="Seo M.-J."/>
            <person name="Cho E.-S."/>
            <person name="Hwang C.Y."/>
            <person name="Yoon D.J."/>
        </authorList>
    </citation>
    <scope>NUCLEOTIDE SEQUENCE [LARGE SCALE GENOMIC DNA]</scope>
    <source>
        <strain evidence="1 2">KIGAM252</strain>
    </source>
</reference>
<keyword evidence="2" id="KW-1185">Reference proteome</keyword>
<gene>
    <name evidence="1" type="ORF">J9317_12680</name>
</gene>